<proteinExistence type="predicted"/>
<keyword evidence="2" id="KW-0808">Transferase</keyword>
<evidence type="ECO:0000313" key="6">
    <source>
        <dbReference type="Proteomes" id="UP001139502"/>
    </source>
</evidence>
<dbReference type="CDD" id="cd03801">
    <property type="entry name" value="GT4_PimA-like"/>
    <property type="match status" value="1"/>
</dbReference>
<evidence type="ECO:0000256" key="1">
    <source>
        <dbReference type="ARBA" id="ARBA00022676"/>
    </source>
</evidence>
<comment type="caution">
    <text evidence="5">The sequence shown here is derived from an EMBL/GenBank/DDBJ whole genome shotgun (WGS) entry which is preliminary data.</text>
</comment>
<dbReference type="InterPro" id="IPR028098">
    <property type="entry name" value="Glyco_trans_4-like_N"/>
</dbReference>
<dbReference type="Proteomes" id="UP001139502">
    <property type="component" value="Unassembled WGS sequence"/>
</dbReference>
<dbReference type="PANTHER" id="PTHR46401:SF2">
    <property type="entry name" value="GLYCOSYLTRANSFERASE WBBK-RELATED"/>
    <property type="match status" value="1"/>
</dbReference>
<dbReference type="SUPFAM" id="SSF53756">
    <property type="entry name" value="UDP-Glycosyltransferase/glycogen phosphorylase"/>
    <property type="match status" value="1"/>
</dbReference>
<feature type="domain" description="Glycosyl transferase family 1" evidence="3">
    <location>
        <begin position="163"/>
        <end position="326"/>
    </location>
</feature>
<feature type="domain" description="Glycosyltransferase subfamily 4-like N-terminal" evidence="4">
    <location>
        <begin position="34"/>
        <end position="159"/>
    </location>
</feature>
<protein>
    <submittedName>
        <fullName evidence="5">Glycosyltransferase family 4 protein</fullName>
    </submittedName>
</protein>
<dbReference type="GO" id="GO:0009103">
    <property type="term" value="P:lipopolysaccharide biosynthetic process"/>
    <property type="evidence" value="ECO:0007669"/>
    <property type="project" value="TreeGrafter"/>
</dbReference>
<dbReference type="Pfam" id="PF13439">
    <property type="entry name" value="Glyco_transf_4"/>
    <property type="match status" value="1"/>
</dbReference>
<dbReference type="AlphaFoldDB" id="A0A9X2KKF8"/>
<keyword evidence="6" id="KW-1185">Reference proteome</keyword>
<accession>A0A9X2KKF8</accession>
<reference evidence="5" key="1">
    <citation type="submission" date="2022-06" db="EMBL/GenBank/DDBJ databases">
        <title>Rothia sp. isolated from sandalwood seedling.</title>
        <authorList>
            <person name="Tuikhar N."/>
            <person name="Kirdat K."/>
            <person name="Thorat V."/>
            <person name="Swetha P."/>
            <person name="Padma S."/>
            <person name="Sundararaj R."/>
            <person name="Yadav A."/>
        </authorList>
    </citation>
    <scope>NUCLEOTIDE SEQUENCE</scope>
    <source>
        <strain evidence="5">AR01</strain>
    </source>
</reference>
<dbReference type="Pfam" id="PF00534">
    <property type="entry name" value="Glycos_transf_1"/>
    <property type="match status" value="1"/>
</dbReference>
<evidence type="ECO:0000256" key="2">
    <source>
        <dbReference type="ARBA" id="ARBA00022679"/>
    </source>
</evidence>
<evidence type="ECO:0000259" key="3">
    <source>
        <dbReference type="Pfam" id="PF00534"/>
    </source>
</evidence>
<sequence length="348" mass="36560">MPLSLVLVEPADLPGPSGGLIFNFSLVRALREAGHAVEVRRVPGAWPRPGAGDLLTLGRALRQDVGGRPVVVDGIVASAAPAQVRAAGEAGSRVVVLVHLPLPAETGLPAEERDRLAAGEHEALAAAARVLCTSAWAARDLAERYGIRKPGVVEPGVDDAAPARGSDPPRILLLGSLTPRKNPLAVLRALGRLADLPWTASLTGPFDESSPYVRRVLDAARALGPGRAEVTGPLTGRPLDEAWDRADLLVLASTAETYGMVVAEAHARGIPTLVGAGTAAEDVLRGSGPTPGAAVDPADEAAIALALRRWLVDSRLRLAWREAALQRRDNLRPWKQTAETLVTHLNRS</sequence>
<gene>
    <name evidence="5" type="ORF">NBM05_02900</name>
</gene>
<dbReference type="EMBL" id="JANAFB010000004">
    <property type="protein sequence ID" value="MCP3425006.1"/>
    <property type="molecule type" value="Genomic_DNA"/>
</dbReference>
<organism evidence="5 6">
    <name type="scientific">Rothia santali</name>
    <dbReference type="NCBI Taxonomy" id="2949643"/>
    <lineage>
        <taxon>Bacteria</taxon>
        <taxon>Bacillati</taxon>
        <taxon>Actinomycetota</taxon>
        <taxon>Actinomycetes</taxon>
        <taxon>Micrococcales</taxon>
        <taxon>Micrococcaceae</taxon>
        <taxon>Rothia</taxon>
    </lineage>
</organism>
<evidence type="ECO:0000313" key="5">
    <source>
        <dbReference type="EMBL" id="MCP3425006.1"/>
    </source>
</evidence>
<evidence type="ECO:0000259" key="4">
    <source>
        <dbReference type="Pfam" id="PF13439"/>
    </source>
</evidence>
<dbReference type="GO" id="GO:0016757">
    <property type="term" value="F:glycosyltransferase activity"/>
    <property type="evidence" value="ECO:0007669"/>
    <property type="project" value="UniProtKB-KW"/>
</dbReference>
<keyword evidence="1" id="KW-0328">Glycosyltransferase</keyword>
<name>A0A9X2KKF8_9MICC</name>
<dbReference type="PANTHER" id="PTHR46401">
    <property type="entry name" value="GLYCOSYLTRANSFERASE WBBK-RELATED"/>
    <property type="match status" value="1"/>
</dbReference>
<dbReference type="RefSeq" id="WP_254164987.1">
    <property type="nucleotide sequence ID" value="NZ_JANAFB010000004.1"/>
</dbReference>
<dbReference type="Gene3D" id="3.40.50.2000">
    <property type="entry name" value="Glycogen Phosphorylase B"/>
    <property type="match status" value="2"/>
</dbReference>
<dbReference type="InterPro" id="IPR001296">
    <property type="entry name" value="Glyco_trans_1"/>
</dbReference>